<name>A0A8E2AVL2_9APHY</name>
<organism evidence="2 3">
    <name type="scientific">Obba rivulosa</name>
    <dbReference type="NCBI Taxonomy" id="1052685"/>
    <lineage>
        <taxon>Eukaryota</taxon>
        <taxon>Fungi</taxon>
        <taxon>Dikarya</taxon>
        <taxon>Basidiomycota</taxon>
        <taxon>Agaricomycotina</taxon>
        <taxon>Agaricomycetes</taxon>
        <taxon>Polyporales</taxon>
        <taxon>Gelatoporiaceae</taxon>
        <taxon>Obba</taxon>
    </lineage>
</organism>
<protein>
    <submittedName>
        <fullName evidence="2">Uncharacterized protein</fullName>
    </submittedName>
</protein>
<reference evidence="2 3" key="1">
    <citation type="submission" date="2016-07" db="EMBL/GenBank/DDBJ databases">
        <title>Draft genome of the white-rot fungus Obba rivulosa 3A-2.</title>
        <authorList>
            <consortium name="DOE Joint Genome Institute"/>
            <person name="Miettinen O."/>
            <person name="Riley R."/>
            <person name="Acob R."/>
            <person name="Barry K."/>
            <person name="Cullen D."/>
            <person name="De Vries R."/>
            <person name="Hainaut M."/>
            <person name="Hatakka A."/>
            <person name="Henrissat B."/>
            <person name="Hilden K."/>
            <person name="Kuo R."/>
            <person name="Labutti K."/>
            <person name="Lipzen A."/>
            <person name="Makela M.R."/>
            <person name="Sandor L."/>
            <person name="Spatafora J.W."/>
            <person name="Grigoriev I.V."/>
            <person name="Hibbett D.S."/>
        </authorList>
    </citation>
    <scope>NUCLEOTIDE SEQUENCE [LARGE SCALE GENOMIC DNA]</scope>
    <source>
        <strain evidence="2 3">3A-2</strain>
    </source>
</reference>
<feature type="transmembrane region" description="Helical" evidence="1">
    <location>
        <begin position="91"/>
        <end position="113"/>
    </location>
</feature>
<feature type="transmembrane region" description="Helical" evidence="1">
    <location>
        <begin position="29"/>
        <end position="50"/>
    </location>
</feature>
<evidence type="ECO:0000256" key="1">
    <source>
        <dbReference type="SAM" id="Phobius"/>
    </source>
</evidence>
<dbReference type="Proteomes" id="UP000250043">
    <property type="component" value="Unassembled WGS sequence"/>
</dbReference>
<keyword evidence="1" id="KW-1133">Transmembrane helix</keyword>
<proteinExistence type="predicted"/>
<evidence type="ECO:0000313" key="2">
    <source>
        <dbReference type="EMBL" id="OCH88907.1"/>
    </source>
</evidence>
<gene>
    <name evidence="2" type="ORF">OBBRIDRAFT_58664</name>
</gene>
<keyword evidence="1" id="KW-0812">Transmembrane</keyword>
<keyword evidence="3" id="KW-1185">Reference proteome</keyword>
<dbReference type="EMBL" id="KV722440">
    <property type="protein sequence ID" value="OCH88907.1"/>
    <property type="molecule type" value="Genomic_DNA"/>
</dbReference>
<dbReference type="AlphaFoldDB" id="A0A8E2AVL2"/>
<accession>A0A8E2AVL2</accession>
<keyword evidence="1" id="KW-0472">Membrane</keyword>
<feature type="transmembrane region" description="Helical" evidence="1">
    <location>
        <begin position="62"/>
        <end position="79"/>
    </location>
</feature>
<sequence>MSVSCTYVVVPPSMCRYSPRCSSRGPNRLLFLVRLASGLVIITMNNNIVFQRCKCCSYSEQPYLCTSIVMSSILLLSHAPLSIGTGRVSVLLYESVIVPIGDALLLAVIISSLF</sequence>
<evidence type="ECO:0000313" key="3">
    <source>
        <dbReference type="Proteomes" id="UP000250043"/>
    </source>
</evidence>